<feature type="region of interest" description="Disordered" evidence="1">
    <location>
        <begin position="63"/>
        <end position="177"/>
    </location>
</feature>
<proteinExistence type="predicted"/>
<keyword evidence="3" id="KW-1185">Reference proteome</keyword>
<comment type="caution">
    <text evidence="2">The sequence shown here is derived from an EMBL/GenBank/DDBJ whole genome shotgun (WGS) entry which is preliminary data.</text>
</comment>
<evidence type="ECO:0000256" key="1">
    <source>
        <dbReference type="SAM" id="MobiDB-lite"/>
    </source>
</evidence>
<reference evidence="2 3" key="1">
    <citation type="journal article" date="2018" name="Cell">
        <title>The Chara Genome: Secondary Complexity and Implications for Plant Terrestrialization.</title>
        <authorList>
            <person name="Nishiyama T."/>
            <person name="Sakayama H."/>
            <person name="Vries J.D."/>
            <person name="Buschmann H."/>
            <person name="Saint-Marcoux D."/>
            <person name="Ullrich K.K."/>
            <person name="Haas F.B."/>
            <person name="Vanderstraeten L."/>
            <person name="Becker D."/>
            <person name="Lang D."/>
            <person name="Vosolsobe S."/>
            <person name="Rombauts S."/>
            <person name="Wilhelmsson P.K.I."/>
            <person name="Janitza P."/>
            <person name="Kern R."/>
            <person name="Heyl A."/>
            <person name="Rumpler F."/>
            <person name="Villalobos L.I.A.C."/>
            <person name="Clay J.M."/>
            <person name="Skokan R."/>
            <person name="Toyoda A."/>
            <person name="Suzuki Y."/>
            <person name="Kagoshima H."/>
            <person name="Schijlen E."/>
            <person name="Tajeshwar N."/>
            <person name="Catarino B."/>
            <person name="Hetherington A.J."/>
            <person name="Saltykova A."/>
            <person name="Bonnot C."/>
            <person name="Breuninger H."/>
            <person name="Symeonidi A."/>
            <person name="Radhakrishnan G.V."/>
            <person name="Van Nieuwerburgh F."/>
            <person name="Deforce D."/>
            <person name="Chang C."/>
            <person name="Karol K.G."/>
            <person name="Hedrich R."/>
            <person name="Ulvskov P."/>
            <person name="Glockner G."/>
            <person name="Delwiche C.F."/>
            <person name="Petrasek J."/>
            <person name="Van de Peer Y."/>
            <person name="Friml J."/>
            <person name="Beilby M."/>
            <person name="Dolan L."/>
            <person name="Kohara Y."/>
            <person name="Sugano S."/>
            <person name="Fujiyama A."/>
            <person name="Delaux P.-M."/>
            <person name="Quint M."/>
            <person name="TheiBen G."/>
            <person name="Hagemann M."/>
            <person name="Harholt J."/>
            <person name="Dunand C."/>
            <person name="Zachgo S."/>
            <person name="Langdale J."/>
            <person name="Maumus F."/>
            <person name="Straeten D.V.D."/>
            <person name="Gould S.B."/>
            <person name="Rensing S.A."/>
        </authorList>
    </citation>
    <scope>NUCLEOTIDE SEQUENCE [LARGE SCALE GENOMIC DNA]</scope>
    <source>
        <strain evidence="2 3">S276</strain>
    </source>
</reference>
<dbReference type="EMBL" id="BFEA01000482">
    <property type="protein sequence ID" value="GBG84589.1"/>
    <property type="molecule type" value="Genomic_DNA"/>
</dbReference>
<feature type="region of interest" description="Disordered" evidence="1">
    <location>
        <begin position="307"/>
        <end position="337"/>
    </location>
</feature>
<feature type="compositionally biased region" description="Basic and acidic residues" evidence="1">
    <location>
        <begin position="538"/>
        <end position="552"/>
    </location>
</feature>
<dbReference type="STRING" id="69332.A0A388LQQ1"/>
<organism evidence="2 3">
    <name type="scientific">Chara braunii</name>
    <name type="common">Braun's stonewort</name>
    <dbReference type="NCBI Taxonomy" id="69332"/>
    <lineage>
        <taxon>Eukaryota</taxon>
        <taxon>Viridiplantae</taxon>
        <taxon>Streptophyta</taxon>
        <taxon>Charophyceae</taxon>
        <taxon>Charales</taxon>
        <taxon>Characeae</taxon>
        <taxon>Chara</taxon>
    </lineage>
</organism>
<dbReference type="AlphaFoldDB" id="A0A388LQQ1"/>
<dbReference type="OrthoDB" id="17530at2759"/>
<feature type="compositionally biased region" description="Basic and acidic residues" evidence="1">
    <location>
        <begin position="612"/>
        <end position="622"/>
    </location>
</feature>
<feature type="compositionally biased region" description="Basic and acidic residues" evidence="1">
    <location>
        <begin position="161"/>
        <end position="170"/>
    </location>
</feature>
<evidence type="ECO:0000313" key="2">
    <source>
        <dbReference type="EMBL" id="GBG84589.1"/>
    </source>
</evidence>
<protein>
    <submittedName>
        <fullName evidence="2">Uncharacterized protein</fullName>
    </submittedName>
</protein>
<feature type="region of interest" description="Disordered" evidence="1">
    <location>
        <begin position="441"/>
        <end position="664"/>
    </location>
</feature>
<feature type="compositionally biased region" description="Low complexity" evidence="1">
    <location>
        <begin position="488"/>
        <end position="520"/>
    </location>
</feature>
<dbReference type="Gramene" id="GBG84589">
    <property type="protein sequence ID" value="GBG84589"/>
    <property type="gene ID" value="CBR_g38872"/>
</dbReference>
<feature type="compositionally biased region" description="Basic residues" evidence="1">
    <location>
        <begin position="553"/>
        <end position="571"/>
    </location>
</feature>
<feature type="compositionally biased region" description="Basic and acidic residues" evidence="1">
    <location>
        <begin position="103"/>
        <end position="112"/>
    </location>
</feature>
<accession>A0A388LQQ1</accession>
<dbReference type="Proteomes" id="UP000265515">
    <property type="component" value="Unassembled WGS sequence"/>
</dbReference>
<feature type="compositionally biased region" description="Acidic residues" evidence="1">
    <location>
        <begin position="319"/>
        <end position="330"/>
    </location>
</feature>
<evidence type="ECO:0000313" key="3">
    <source>
        <dbReference type="Proteomes" id="UP000265515"/>
    </source>
</evidence>
<gene>
    <name evidence="2" type="ORF">CBR_g38872</name>
</gene>
<name>A0A388LQQ1_CHABU</name>
<sequence>MIGRYAVLRRLRAEFQKSDVRPWMRGSSGKDSGPASARCRSLSTDWHAVLRFPGCKAAIAGKTEGADPGTKPVGPVGSGTWSGLGSREQQRIWRSGPSADGQWDDRDWDRGTRIRAAANAGGNGRREGAWWPTARSRDFGSRGEKEGEKDGNRSRRRRQRPVSDSRRESQAVRSASEVGKGTGCRWCWESDREVGKGERREGRAVGKWREVMRHRSSSAGRIDPPIPRHRDPVMPLGDGGRRWIFAKCWSSHGYGYGYGCRYGGGGRWRGLTSGGAALGRSEGGLGGASGGVGDVAAAERRSWIMPKTGEPHKGVAETNAEEEEVGEEAEGEKGEGEDWLEEEEVYGKMNTFEAVLDTKRVENDCQSAQHMRTAQERVGLFGYALLTEPKGFRTMTSEAIERSEELIARLKMTPPSIEIVKLLDEISNTVRAVYYDLDQMERSINGGGGGEKKTKGGGRGGGGGKEEEEEEEERKKKKRKERGGEGFTTMATAASRAATTRRASQQGSSTETTMGSSTKTGRLHDRSDDGQATSDEEGEKKGGGGGGGEERRRLRRREEKRRRRRRRRRRVGKEEEEEEESRKGRGGGGGEEKKNRKGGGGGGGEEEEEEEGNRWRRLHDDGNSSFTGSDDEEGFSTRQLDGDNDGQLDEDGRASRPQRRRAGY</sequence>
<feature type="compositionally biased region" description="Basic and acidic residues" evidence="1">
    <location>
        <begin position="135"/>
        <end position="153"/>
    </location>
</feature>